<name>A0A0C3D898_9AGAM</name>
<keyword evidence="2" id="KW-1185">Reference proteome</keyword>
<proteinExistence type="predicted"/>
<reference evidence="1 2" key="1">
    <citation type="submission" date="2014-04" db="EMBL/GenBank/DDBJ databases">
        <authorList>
            <consortium name="DOE Joint Genome Institute"/>
            <person name="Kuo A."/>
            <person name="Kohler A."/>
            <person name="Nagy L.G."/>
            <person name="Floudas D."/>
            <person name="Copeland A."/>
            <person name="Barry K.W."/>
            <person name="Cichocki N."/>
            <person name="Veneault-Fourrey C."/>
            <person name="LaButti K."/>
            <person name="Lindquist E.A."/>
            <person name="Lipzen A."/>
            <person name="Lundell T."/>
            <person name="Morin E."/>
            <person name="Murat C."/>
            <person name="Sun H."/>
            <person name="Tunlid A."/>
            <person name="Henrissat B."/>
            <person name="Grigoriev I.V."/>
            <person name="Hibbett D.S."/>
            <person name="Martin F."/>
            <person name="Nordberg H.P."/>
            <person name="Cantor M.N."/>
            <person name="Hua S.X."/>
        </authorList>
    </citation>
    <scope>NUCLEOTIDE SEQUENCE [LARGE SCALE GENOMIC DNA]</scope>
    <source>
        <strain evidence="1 2">Foug A</strain>
    </source>
</reference>
<dbReference type="AlphaFoldDB" id="A0A0C3D898"/>
<dbReference type="InParanoid" id="A0A0C3D898"/>
<dbReference type="OrthoDB" id="2680075at2759"/>
<gene>
    <name evidence="1" type="ORF">SCLCIDRAFT_192536</name>
</gene>
<sequence>MGEDWSTRSMPPQPPALVMSPPPLGSPFVLKETVRVIKHISPLPESALLRRTPMHVQTQQDLYLATEICVAEKDGRECPWYSVYSRVLWDYIFRDGGGGQHLYTILPQYSLVATFDTGHSTETNRLAGGITAKTRLLLRRICPISPIINYFLVLPNVMSGLGHPPLQRTLLSPISRALQVIMDLKASLAPIAL</sequence>
<protein>
    <submittedName>
        <fullName evidence="1">Uncharacterized protein</fullName>
    </submittedName>
</protein>
<organism evidence="1 2">
    <name type="scientific">Scleroderma citrinum Foug A</name>
    <dbReference type="NCBI Taxonomy" id="1036808"/>
    <lineage>
        <taxon>Eukaryota</taxon>
        <taxon>Fungi</taxon>
        <taxon>Dikarya</taxon>
        <taxon>Basidiomycota</taxon>
        <taxon>Agaricomycotina</taxon>
        <taxon>Agaricomycetes</taxon>
        <taxon>Agaricomycetidae</taxon>
        <taxon>Boletales</taxon>
        <taxon>Sclerodermatineae</taxon>
        <taxon>Sclerodermataceae</taxon>
        <taxon>Scleroderma</taxon>
    </lineage>
</organism>
<dbReference type="Proteomes" id="UP000053989">
    <property type="component" value="Unassembled WGS sequence"/>
</dbReference>
<reference evidence="2" key="2">
    <citation type="submission" date="2015-01" db="EMBL/GenBank/DDBJ databases">
        <title>Evolutionary Origins and Diversification of the Mycorrhizal Mutualists.</title>
        <authorList>
            <consortium name="DOE Joint Genome Institute"/>
            <consortium name="Mycorrhizal Genomics Consortium"/>
            <person name="Kohler A."/>
            <person name="Kuo A."/>
            <person name="Nagy L.G."/>
            <person name="Floudas D."/>
            <person name="Copeland A."/>
            <person name="Barry K.W."/>
            <person name="Cichocki N."/>
            <person name="Veneault-Fourrey C."/>
            <person name="LaButti K."/>
            <person name="Lindquist E.A."/>
            <person name="Lipzen A."/>
            <person name="Lundell T."/>
            <person name="Morin E."/>
            <person name="Murat C."/>
            <person name="Riley R."/>
            <person name="Ohm R."/>
            <person name="Sun H."/>
            <person name="Tunlid A."/>
            <person name="Henrissat B."/>
            <person name="Grigoriev I.V."/>
            <person name="Hibbett D.S."/>
            <person name="Martin F."/>
        </authorList>
    </citation>
    <scope>NUCLEOTIDE SEQUENCE [LARGE SCALE GENOMIC DNA]</scope>
    <source>
        <strain evidence="2">Foug A</strain>
    </source>
</reference>
<evidence type="ECO:0000313" key="1">
    <source>
        <dbReference type="EMBL" id="KIM56985.1"/>
    </source>
</evidence>
<accession>A0A0C3D898</accession>
<evidence type="ECO:0000313" key="2">
    <source>
        <dbReference type="Proteomes" id="UP000053989"/>
    </source>
</evidence>
<dbReference type="EMBL" id="KN822107">
    <property type="protein sequence ID" value="KIM56985.1"/>
    <property type="molecule type" value="Genomic_DNA"/>
</dbReference>
<dbReference type="HOGENOM" id="CLU_1409565_0_0_1"/>